<evidence type="ECO:0000256" key="2">
    <source>
        <dbReference type="SAM" id="SignalP"/>
    </source>
</evidence>
<feature type="domain" description="DUF4398" evidence="3">
    <location>
        <begin position="34"/>
        <end position="109"/>
    </location>
</feature>
<dbReference type="Proteomes" id="UP000191980">
    <property type="component" value="Unassembled WGS sequence"/>
</dbReference>
<feature type="chain" id="PRO_5012280249" description="DUF4398 domain-containing protein" evidence="2">
    <location>
        <begin position="30"/>
        <end position="122"/>
    </location>
</feature>
<keyword evidence="5" id="KW-1185">Reference proteome</keyword>
<dbReference type="PROSITE" id="PS51257">
    <property type="entry name" value="PROKAR_LIPOPROTEIN"/>
    <property type="match status" value="1"/>
</dbReference>
<dbReference type="Gene3D" id="1.20.1270.390">
    <property type="match status" value="1"/>
</dbReference>
<feature type="compositionally biased region" description="Basic and acidic residues" evidence="1">
    <location>
        <begin position="70"/>
        <end position="81"/>
    </location>
</feature>
<protein>
    <recommendedName>
        <fullName evidence="3">DUF4398 domain-containing protein</fullName>
    </recommendedName>
</protein>
<gene>
    <name evidence="4" type="ORF">AU255_19305</name>
</gene>
<organism evidence="4 5">
    <name type="scientific">Methyloprofundus sedimenti</name>
    <dbReference type="NCBI Taxonomy" id="1420851"/>
    <lineage>
        <taxon>Bacteria</taxon>
        <taxon>Pseudomonadati</taxon>
        <taxon>Pseudomonadota</taxon>
        <taxon>Gammaproteobacteria</taxon>
        <taxon>Methylococcales</taxon>
        <taxon>Methylococcaceae</taxon>
        <taxon>Methyloprofundus</taxon>
    </lineage>
</organism>
<dbReference type="OrthoDB" id="9953288at2"/>
<proteinExistence type="predicted"/>
<dbReference type="RefSeq" id="WP_158083172.1">
    <property type="nucleotide sequence ID" value="NZ_LPUF01000006.1"/>
</dbReference>
<dbReference type="InterPro" id="IPR025511">
    <property type="entry name" value="DUF4398"/>
</dbReference>
<evidence type="ECO:0000313" key="4">
    <source>
        <dbReference type="EMBL" id="OQK15128.1"/>
    </source>
</evidence>
<feature type="signal peptide" evidence="2">
    <location>
        <begin position="1"/>
        <end position="29"/>
    </location>
</feature>
<sequence length="122" mass="12930">MFTKKSTASLIKASALIAAVSVLTGCGIAAPKSEIAYAEATLQSARNVGANEYAPVELERAKNKLQQAKSEMKEGKNEEALRLANESTAEGNLAQAKTEAGKASASEKQMQQSLEMLKSQLK</sequence>
<evidence type="ECO:0000259" key="3">
    <source>
        <dbReference type="Pfam" id="PF14346"/>
    </source>
</evidence>
<dbReference type="AlphaFoldDB" id="A0A1V8M0V1"/>
<dbReference type="EMBL" id="LPUF01000006">
    <property type="protein sequence ID" value="OQK15128.1"/>
    <property type="molecule type" value="Genomic_DNA"/>
</dbReference>
<keyword evidence="2" id="KW-0732">Signal</keyword>
<dbReference type="STRING" id="1420851.AU255_19305"/>
<evidence type="ECO:0000256" key="1">
    <source>
        <dbReference type="SAM" id="MobiDB-lite"/>
    </source>
</evidence>
<reference evidence="4 5" key="1">
    <citation type="submission" date="2015-12" db="EMBL/GenBank/DDBJ databases">
        <authorList>
            <person name="Shamseldin A."/>
            <person name="Moawad H."/>
            <person name="Abd El-Rahim W.M."/>
            <person name="Sadowsky M.J."/>
        </authorList>
    </citation>
    <scope>NUCLEOTIDE SEQUENCE [LARGE SCALE GENOMIC DNA]</scope>
    <source>
        <strain evidence="4 5">WF1</strain>
    </source>
</reference>
<accession>A0A1V8M0V1</accession>
<feature type="region of interest" description="Disordered" evidence="1">
    <location>
        <begin position="67"/>
        <end position="122"/>
    </location>
</feature>
<evidence type="ECO:0000313" key="5">
    <source>
        <dbReference type="Proteomes" id="UP000191980"/>
    </source>
</evidence>
<dbReference type="Pfam" id="PF14346">
    <property type="entry name" value="DUF4398"/>
    <property type="match status" value="1"/>
</dbReference>
<name>A0A1V8M0V1_9GAMM</name>
<comment type="caution">
    <text evidence="4">The sequence shown here is derived from an EMBL/GenBank/DDBJ whole genome shotgun (WGS) entry which is preliminary data.</text>
</comment>